<gene>
    <name evidence="2" type="ORF">SAMN05421762_1050</name>
</gene>
<proteinExistence type="predicted"/>
<protein>
    <recommendedName>
        <fullName evidence="1">4Fe-4S ferredoxin-type domain-containing protein</fullName>
    </recommendedName>
</protein>
<dbReference type="EMBL" id="FOLX01000001">
    <property type="protein sequence ID" value="SFC47818.1"/>
    <property type="molecule type" value="Genomic_DNA"/>
</dbReference>
<dbReference type="STRING" id="517719.SAMN05421762_1050"/>
<reference evidence="2 3" key="1">
    <citation type="submission" date="2016-10" db="EMBL/GenBank/DDBJ databases">
        <authorList>
            <person name="de Groot N.N."/>
        </authorList>
    </citation>
    <scope>NUCLEOTIDE SEQUENCE [LARGE SCALE GENOMIC DNA]</scope>
    <source>
        <strain evidence="2 3">DSM 29619</strain>
    </source>
</reference>
<keyword evidence="3" id="KW-1185">Reference proteome</keyword>
<evidence type="ECO:0000259" key="1">
    <source>
        <dbReference type="PROSITE" id="PS51379"/>
    </source>
</evidence>
<evidence type="ECO:0000313" key="3">
    <source>
        <dbReference type="Proteomes" id="UP000231644"/>
    </source>
</evidence>
<dbReference type="PROSITE" id="PS51379">
    <property type="entry name" value="4FE4S_FER_2"/>
    <property type="match status" value="1"/>
</dbReference>
<feature type="domain" description="4Fe-4S ferredoxin-type" evidence="1">
    <location>
        <begin position="139"/>
        <end position="170"/>
    </location>
</feature>
<name>A0A1I1JML4_9RHOB</name>
<accession>A0A1I1JML4</accession>
<dbReference type="OrthoDB" id="8279740at2"/>
<dbReference type="RefSeq" id="WP_093453099.1">
    <property type="nucleotide sequence ID" value="NZ_FNZG01000003.1"/>
</dbReference>
<organism evidence="2 3">
    <name type="scientific">Pseudooceanicola nitratireducens</name>
    <dbReference type="NCBI Taxonomy" id="517719"/>
    <lineage>
        <taxon>Bacteria</taxon>
        <taxon>Pseudomonadati</taxon>
        <taxon>Pseudomonadota</taxon>
        <taxon>Alphaproteobacteria</taxon>
        <taxon>Rhodobacterales</taxon>
        <taxon>Paracoccaceae</taxon>
        <taxon>Pseudooceanicola</taxon>
    </lineage>
</organism>
<evidence type="ECO:0000313" key="2">
    <source>
        <dbReference type="EMBL" id="SFC47818.1"/>
    </source>
</evidence>
<dbReference type="Proteomes" id="UP000231644">
    <property type="component" value="Unassembled WGS sequence"/>
</dbReference>
<dbReference type="AlphaFoldDB" id="A0A1I1JML4"/>
<dbReference type="InterPro" id="IPR017896">
    <property type="entry name" value="4Fe4S_Fe-S-bd"/>
</dbReference>
<sequence length="219" mass="23766">MPPLAELEAQARLRHLTITAGLDETACESRDDLPPGTRTLLLLSPDEPAFWPAYSQSPEFNDAQPDPMDRWSRRVITDWAKDLDATALFPFGGPPFQPFIGWALASGRVHGSPVGMLVHPTAGLFLSFRSALALPWATQVPAPVPRPCDSCAGQPCLTTCPVDALGPDGYDTTACKSFLRQDSGQDCLTGGCLARRACPRGKLHGRVREHSAYHMAQFL</sequence>